<comment type="caution">
    <text evidence="2">The sequence shown here is derived from an EMBL/GenBank/DDBJ whole genome shotgun (WGS) entry which is preliminary data.</text>
</comment>
<organism evidence="2 3">
    <name type="scientific">Austropuccinia psidii MF-1</name>
    <dbReference type="NCBI Taxonomy" id="1389203"/>
    <lineage>
        <taxon>Eukaryota</taxon>
        <taxon>Fungi</taxon>
        <taxon>Dikarya</taxon>
        <taxon>Basidiomycota</taxon>
        <taxon>Pucciniomycotina</taxon>
        <taxon>Pucciniomycetes</taxon>
        <taxon>Pucciniales</taxon>
        <taxon>Sphaerophragmiaceae</taxon>
        <taxon>Austropuccinia</taxon>
    </lineage>
</organism>
<keyword evidence="3" id="KW-1185">Reference proteome</keyword>
<feature type="region of interest" description="Disordered" evidence="1">
    <location>
        <begin position="112"/>
        <end position="145"/>
    </location>
</feature>
<feature type="compositionally biased region" description="Basic and acidic residues" evidence="1">
    <location>
        <begin position="61"/>
        <end position="70"/>
    </location>
</feature>
<dbReference type="OrthoDB" id="2506366at2759"/>
<feature type="region of interest" description="Disordered" evidence="1">
    <location>
        <begin position="1"/>
        <end position="26"/>
    </location>
</feature>
<dbReference type="Proteomes" id="UP000765509">
    <property type="component" value="Unassembled WGS sequence"/>
</dbReference>
<gene>
    <name evidence="2" type="ORF">O181_111065</name>
</gene>
<reference evidence="2" key="1">
    <citation type="submission" date="2021-03" db="EMBL/GenBank/DDBJ databases">
        <title>Draft genome sequence of rust myrtle Austropuccinia psidii MF-1, a brazilian biotype.</title>
        <authorList>
            <person name="Quecine M.C."/>
            <person name="Pachon D.M.R."/>
            <person name="Bonatelli M.L."/>
            <person name="Correr F.H."/>
            <person name="Franceschini L.M."/>
            <person name="Leite T.F."/>
            <person name="Margarido G.R.A."/>
            <person name="Almeida C.A."/>
            <person name="Ferrarezi J.A."/>
            <person name="Labate C.A."/>
        </authorList>
    </citation>
    <scope>NUCLEOTIDE SEQUENCE</scope>
    <source>
        <strain evidence="2">MF-1</strain>
    </source>
</reference>
<name>A0A9Q3JXP0_9BASI</name>
<proteinExistence type="predicted"/>
<dbReference type="AlphaFoldDB" id="A0A9Q3JXP0"/>
<feature type="compositionally biased region" description="Basic and acidic residues" evidence="1">
    <location>
        <begin position="1"/>
        <end position="25"/>
    </location>
</feature>
<accession>A0A9Q3JXP0</accession>
<evidence type="ECO:0000313" key="3">
    <source>
        <dbReference type="Proteomes" id="UP000765509"/>
    </source>
</evidence>
<sequence length="171" mass="19867">MEQGELKRKLEEKNKEDEQKRKEKSTSFILMDNWGGWQPPCISTGLEESFGYAYGLRNTKQRKEQEDKFKTQPKPLPSKETIQPKEIIIKNPSIPGGYIANDEPEEEGVMIPKKYKSQKAPEINKVPESSTHKKQSPVKNKVEEENKVCLKKEEQIVKRPPVKKMMRTQLL</sequence>
<feature type="region of interest" description="Disordered" evidence="1">
    <location>
        <begin position="59"/>
        <end position="84"/>
    </location>
</feature>
<evidence type="ECO:0000256" key="1">
    <source>
        <dbReference type="SAM" id="MobiDB-lite"/>
    </source>
</evidence>
<protein>
    <submittedName>
        <fullName evidence="2">Uncharacterized protein</fullName>
    </submittedName>
</protein>
<evidence type="ECO:0000313" key="2">
    <source>
        <dbReference type="EMBL" id="MBW0571350.1"/>
    </source>
</evidence>
<dbReference type="EMBL" id="AVOT02088016">
    <property type="protein sequence ID" value="MBW0571350.1"/>
    <property type="molecule type" value="Genomic_DNA"/>
</dbReference>